<dbReference type="GO" id="GO:0020037">
    <property type="term" value="F:heme binding"/>
    <property type="evidence" value="ECO:0007669"/>
    <property type="project" value="InterPro"/>
</dbReference>
<dbReference type="PANTHER" id="PTHR33745:SF3">
    <property type="entry name" value="RSBT CO-ANTAGONIST PROTEIN RSBRC"/>
    <property type="match status" value="1"/>
</dbReference>
<dbReference type="InterPro" id="IPR051932">
    <property type="entry name" value="Bact_StressResp_Reg"/>
</dbReference>
<reference evidence="3 4" key="1">
    <citation type="journal article" date="2012" name="Stand. Genomic Sci.">
        <title>Complete genome sequencing and analysis of Saprospira grandis str. Lewin, a predatory marine bacterium.</title>
        <authorList>
            <person name="Saw J.H."/>
            <person name="Yuryev A."/>
            <person name="Kanbe M."/>
            <person name="Hou S."/>
            <person name="Young A.G."/>
            <person name="Aizawa S."/>
            <person name="Alam M."/>
        </authorList>
    </citation>
    <scope>NUCLEOTIDE SEQUENCE [LARGE SCALE GENOMIC DNA]</scope>
    <source>
        <strain evidence="3 4">Lewin</strain>
    </source>
</reference>
<dbReference type="eggNOG" id="COG1366">
    <property type="taxonomic scope" value="Bacteria"/>
</dbReference>
<dbReference type="GO" id="GO:0019825">
    <property type="term" value="F:oxygen binding"/>
    <property type="evidence" value="ECO:0007669"/>
    <property type="project" value="InterPro"/>
</dbReference>
<dbReference type="PROSITE" id="PS50801">
    <property type="entry name" value="STAS"/>
    <property type="match status" value="1"/>
</dbReference>
<dbReference type="Gene3D" id="3.30.750.24">
    <property type="entry name" value="STAS domain"/>
    <property type="match status" value="1"/>
</dbReference>
<dbReference type="InterPro" id="IPR012292">
    <property type="entry name" value="Globin/Proto"/>
</dbReference>
<proteinExistence type="predicted"/>
<dbReference type="SUPFAM" id="SSF46458">
    <property type="entry name" value="Globin-like"/>
    <property type="match status" value="1"/>
</dbReference>
<organism evidence="3 4">
    <name type="scientific">Saprospira grandis (strain Lewin)</name>
    <dbReference type="NCBI Taxonomy" id="984262"/>
    <lineage>
        <taxon>Bacteria</taxon>
        <taxon>Pseudomonadati</taxon>
        <taxon>Bacteroidota</taxon>
        <taxon>Saprospiria</taxon>
        <taxon>Saprospirales</taxon>
        <taxon>Saprospiraceae</taxon>
        <taxon>Saprospira</taxon>
    </lineage>
</organism>
<dbReference type="STRING" id="984262.SGRA_3210"/>
<gene>
    <name evidence="3" type="ordered locus">SGRA_3210</name>
</gene>
<dbReference type="KEGG" id="sgn:SGRA_3210"/>
<dbReference type="InterPro" id="IPR009050">
    <property type="entry name" value="Globin-like_sf"/>
</dbReference>
<dbReference type="Pfam" id="PF11563">
    <property type="entry name" value="Protoglobin"/>
    <property type="match status" value="1"/>
</dbReference>
<evidence type="ECO:0000313" key="3">
    <source>
        <dbReference type="EMBL" id="AFC25938.1"/>
    </source>
</evidence>
<accession>H6L0Y2</accession>
<evidence type="ECO:0000259" key="2">
    <source>
        <dbReference type="PROSITE" id="PS50801"/>
    </source>
</evidence>
<sequence length="291" mass="33310">MSLTCSNFKNRFFIQDEQLALLQTVSEQMLDRLPAIIDELYEYMRQFPKFKDYFHSEDYIAKVKQLQIEHWRSFWEDDLDDAYLHKRVRIGEVHARIGLPLDMYYDAVMILNKLFEDEFNALGVETVALSTAYHRRVALDVYIVVDTYNKIMKERLEEQNEALREMSTPVAQIAEHILLLPLVGIIDSKRAQELMSSMLDKVGQMAAKVFILDISGIAVVDTAVANHLIKMTKASRLMGCDCIISGISPAVAQTIVELGVQIDEIITEGTMRAALNEAYKLTGLELRQIKK</sequence>
<dbReference type="InterPro" id="IPR036513">
    <property type="entry name" value="STAS_dom_sf"/>
</dbReference>
<dbReference type="CDD" id="cd07041">
    <property type="entry name" value="STAS_RsbR_RsbS_like"/>
    <property type="match status" value="1"/>
</dbReference>
<evidence type="ECO:0000313" key="4">
    <source>
        <dbReference type="Proteomes" id="UP000007519"/>
    </source>
</evidence>
<keyword evidence="4" id="KW-1185">Reference proteome</keyword>
<dbReference type="RefSeq" id="WP_015693535.1">
    <property type="nucleotide sequence ID" value="NC_016940.1"/>
</dbReference>
<feature type="domain" description="STAS" evidence="2">
    <location>
        <begin position="167"/>
        <end position="278"/>
    </location>
</feature>
<protein>
    <submittedName>
        <fullName evidence="3">Anti-anti-sigma regulatory factor</fullName>
    </submittedName>
</protein>
<dbReference type="EMBL" id="CP002831">
    <property type="protein sequence ID" value="AFC25938.1"/>
    <property type="molecule type" value="Genomic_DNA"/>
</dbReference>
<dbReference type="AlphaFoldDB" id="H6L0Y2"/>
<dbReference type="SUPFAM" id="SSF52091">
    <property type="entry name" value="SpoIIaa-like"/>
    <property type="match status" value="1"/>
</dbReference>
<dbReference type="InterPro" id="IPR044398">
    <property type="entry name" value="Globin-sensor_dom"/>
</dbReference>
<dbReference type="InterPro" id="IPR002645">
    <property type="entry name" value="STAS_dom"/>
</dbReference>
<dbReference type="OrthoDB" id="9800154at2"/>
<dbReference type="Proteomes" id="UP000007519">
    <property type="component" value="Chromosome"/>
</dbReference>
<evidence type="ECO:0000256" key="1">
    <source>
        <dbReference type="ARBA" id="ARBA00022553"/>
    </source>
</evidence>
<dbReference type="HOGENOM" id="CLU_026775_0_0_10"/>
<dbReference type="PANTHER" id="PTHR33745">
    <property type="entry name" value="RSBT ANTAGONIST PROTEIN RSBS-RELATED"/>
    <property type="match status" value="1"/>
</dbReference>
<dbReference type="Gene3D" id="1.10.490.10">
    <property type="entry name" value="Globins"/>
    <property type="match status" value="1"/>
</dbReference>
<name>H6L0Y2_SAPGL</name>
<dbReference type="CDD" id="cd14762">
    <property type="entry name" value="GS_STAS"/>
    <property type="match status" value="1"/>
</dbReference>
<keyword evidence="1" id="KW-0597">Phosphoprotein</keyword>
<dbReference type="Pfam" id="PF01740">
    <property type="entry name" value="STAS"/>
    <property type="match status" value="1"/>
</dbReference>